<accession>A0ACA9MVX7</accession>
<gene>
    <name evidence="1" type="ORF">SPELUC_LOCUS7566</name>
</gene>
<evidence type="ECO:0000313" key="1">
    <source>
        <dbReference type="EMBL" id="CAG8612943.1"/>
    </source>
</evidence>
<dbReference type="Proteomes" id="UP000789366">
    <property type="component" value="Unassembled WGS sequence"/>
</dbReference>
<organism evidence="1 2">
    <name type="scientific">Cetraspora pellucida</name>
    <dbReference type="NCBI Taxonomy" id="1433469"/>
    <lineage>
        <taxon>Eukaryota</taxon>
        <taxon>Fungi</taxon>
        <taxon>Fungi incertae sedis</taxon>
        <taxon>Mucoromycota</taxon>
        <taxon>Glomeromycotina</taxon>
        <taxon>Glomeromycetes</taxon>
        <taxon>Diversisporales</taxon>
        <taxon>Gigasporaceae</taxon>
        <taxon>Cetraspora</taxon>
    </lineage>
</organism>
<name>A0ACA9MVX7_9GLOM</name>
<keyword evidence="2" id="KW-1185">Reference proteome</keyword>
<sequence length="249" mass="28672">MKSSFVSQEIFDEIITEYVTNLPKCKQGKVLINLELLNKVKHILLNPTDTNISDKNTQKWARKRFRIEEITPVEELFFKNIRNEEDIPNTIEIQSIDCTEAMNDFDDIVDQENYENKIVNYMSKGKKQPVSYEIRDLVRISIPKIDRFGVDRPSLSCKIIEKPMADKYRLGSKFGIIDVCFSVGELDPLNTSEFPELDIIPSTNISVREALRLQDAEATSSSICNCKGECNNNRCYCKKNDNVTDAKRK</sequence>
<evidence type="ECO:0000313" key="2">
    <source>
        <dbReference type="Proteomes" id="UP000789366"/>
    </source>
</evidence>
<comment type="caution">
    <text evidence="1">The sequence shown here is derived from an EMBL/GenBank/DDBJ whole genome shotgun (WGS) entry which is preliminary data.</text>
</comment>
<proteinExistence type="predicted"/>
<dbReference type="EMBL" id="CAJVPW010010207">
    <property type="protein sequence ID" value="CAG8612943.1"/>
    <property type="molecule type" value="Genomic_DNA"/>
</dbReference>
<reference evidence="1" key="1">
    <citation type="submission" date="2021-06" db="EMBL/GenBank/DDBJ databases">
        <authorList>
            <person name="Kallberg Y."/>
            <person name="Tangrot J."/>
            <person name="Rosling A."/>
        </authorList>
    </citation>
    <scope>NUCLEOTIDE SEQUENCE</scope>
    <source>
        <strain evidence="1">28 12/20/2015</strain>
    </source>
</reference>
<protein>
    <submittedName>
        <fullName evidence="1">2387_t:CDS:1</fullName>
    </submittedName>
</protein>